<gene>
    <name evidence="1" type="ORF">FB192DRAFT_1358227</name>
</gene>
<evidence type="ECO:0000313" key="2">
    <source>
        <dbReference type="Proteomes" id="UP000469890"/>
    </source>
</evidence>
<reference evidence="1 2" key="1">
    <citation type="submission" date="2019-09" db="EMBL/GenBank/DDBJ databases">
        <authorList>
            <consortium name="DOE Joint Genome Institute"/>
            <person name="Mondo S.J."/>
            <person name="Navarro-Mendoza M.I."/>
            <person name="Perez-Arques C."/>
            <person name="Panchal S."/>
            <person name="Nicolas F.E."/>
            <person name="Ganguly P."/>
            <person name="Pangilinan J."/>
            <person name="Grigoriev I."/>
            <person name="Heitman J."/>
            <person name="Sanya K."/>
            <person name="Garre V."/>
        </authorList>
    </citation>
    <scope>NUCLEOTIDE SEQUENCE [LARGE SCALE GENOMIC DNA]</scope>
    <source>
        <strain evidence="1 2">MU402</strain>
    </source>
</reference>
<dbReference type="Proteomes" id="UP000469890">
    <property type="component" value="Unassembled WGS sequence"/>
</dbReference>
<organism evidence="1 2">
    <name type="scientific">Mucor circinelloides f. lusitanicus</name>
    <name type="common">Mucor racemosus var. lusitanicus</name>
    <dbReference type="NCBI Taxonomy" id="29924"/>
    <lineage>
        <taxon>Eukaryota</taxon>
        <taxon>Fungi</taxon>
        <taxon>Fungi incertae sedis</taxon>
        <taxon>Mucoromycota</taxon>
        <taxon>Mucoromycotina</taxon>
        <taxon>Mucoromycetes</taxon>
        <taxon>Mucorales</taxon>
        <taxon>Mucorineae</taxon>
        <taxon>Mucoraceae</taxon>
        <taxon>Mucor</taxon>
    </lineage>
</organism>
<protein>
    <submittedName>
        <fullName evidence="1">Uncharacterized protein</fullName>
    </submittedName>
</protein>
<proteinExistence type="predicted"/>
<comment type="caution">
    <text evidence="1">The sequence shown here is derived from an EMBL/GenBank/DDBJ whole genome shotgun (WGS) entry which is preliminary data.</text>
</comment>
<name>A0A8H4BNF4_MUCCL</name>
<accession>A0A8H4BNF4</accession>
<evidence type="ECO:0000313" key="1">
    <source>
        <dbReference type="EMBL" id="KAF1804551.1"/>
    </source>
</evidence>
<dbReference type="AlphaFoldDB" id="A0A8H4BNF4"/>
<dbReference type="EMBL" id="JAAECE010000002">
    <property type="protein sequence ID" value="KAF1804551.1"/>
    <property type="molecule type" value="Genomic_DNA"/>
</dbReference>
<sequence>MIGAWPQGDPASPYRGILQSMDLAALLNLWRLWWLSLAATQPSSMFLSRVYCFCCCMVPGSRQIDIVIFFKVFFMKMY</sequence>